<dbReference type="Ensembl" id="ENSCCNT00000004795.1">
    <property type="protein sequence ID" value="ENSCCNP00000003656.1"/>
    <property type="gene ID" value="ENSCCNG00000003900.1"/>
</dbReference>
<evidence type="ECO:0000313" key="1">
    <source>
        <dbReference type="Ensembl" id="ENSCCNP00000003656.1"/>
    </source>
</evidence>
<reference evidence="1" key="1">
    <citation type="submission" date="2023-09" db="UniProtKB">
        <authorList>
            <consortium name="Ensembl"/>
        </authorList>
    </citation>
    <scope>IDENTIFICATION</scope>
</reference>
<protein>
    <submittedName>
        <fullName evidence="1">Uncharacterized protein</fullName>
    </submittedName>
</protein>
<sequence length="86" mass="9539">ILEISASCFNQKTKSPLSPPLLEGRAFEPFGNNMDKVEEKPKGIIKFTAEKLTVDVLSQIVISPLCGIISLLCSIDLAWFQCQKQE</sequence>
<proteinExistence type="predicted"/>
<accession>A0A8C0W1M0</accession>
<organism evidence="1">
    <name type="scientific">Castor canadensis</name>
    <name type="common">American beaver</name>
    <dbReference type="NCBI Taxonomy" id="51338"/>
    <lineage>
        <taxon>Eukaryota</taxon>
        <taxon>Metazoa</taxon>
        <taxon>Chordata</taxon>
        <taxon>Craniata</taxon>
        <taxon>Vertebrata</taxon>
        <taxon>Euteleostomi</taxon>
        <taxon>Mammalia</taxon>
        <taxon>Eutheria</taxon>
        <taxon>Euarchontoglires</taxon>
        <taxon>Glires</taxon>
        <taxon>Rodentia</taxon>
        <taxon>Castorimorpha</taxon>
        <taxon>Castoridae</taxon>
        <taxon>Castor</taxon>
    </lineage>
</organism>
<name>A0A8C0W1M0_CASCN</name>
<dbReference type="AlphaFoldDB" id="A0A8C0W1M0"/>